<accession>A0A3D8VHG7</accession>
<dbReference type="SUPFAM" id="SSF56219">
    <property type="entry name" value="DNase I-like"/>
    <property type="match status" value="1"/>
</dbReference>
<evidence type="ECO:0000313" key="3">
    <source>
        <dbReference type="EMBL" id="RDY68775.1"/>
    </source>
</evidence>
<dbReference type="Gene3D" id="2.60.40.10">
    <property type="entry name" value="Immunoglobulins"/>
    <property type="match status" value="1"/>
</dbReference>
<evidence type="ECO:0000256" key="1">
    <source>
        <dbReference type="SAM" id="MobiDB-lite"/>
    </source>
</evidence>
<evidence type="ECO:0000259" key="2">
    <source>
        <dbReference type="PROSITE" id="PS51841"/>
    </source>
</evidence>
<dbReference type="EMBL" id="QTJR01000002">
    <property type="protein sequence ID" value="RDY68775.1"/>
    <property type="molecule type" value="Genomic_DNA"/>
</dbReference>
<dbReference type="Proteomes" id="UP000256829">
    <property type="component" value="Unassembled WGS sequence"/>
</dbReference>
<feature type="region of interest" description="Disordered" evidence="1">
    <location>
        <begin position="1"/>
        <end position="65"/>
    </location>
</feature>
<organism evidence="3 4">
    <name type="scientific">Lysobacter soli</name>
    <dbReference type="NCBI Taxonomy" id="453783"/>
    <lineage>
        <taxon>Bacteria</taxon>
        <taxon>Pseudomonadati</taxon>
        <taxon>Pseudomonadota</taxon>
        <taxon>Gammaproteobacteria</taxon>
        <taxon>Lysobacterales</taxon>
        <taxon>Lysobacteraceae</taxon>
        <taxon>Lysobacter</taxon>
    </lineage>
</organism>
<comment type="caution">
    <text evidence="3">The sequence shown here is derived from an EMBL/GenBank/DDBJ whole genome shotgun (WGS) entry which is preliminary data.</text>
</comment>
<dbReference type="InterPro" id="IPR001322">
    <property type="entry name" value="Lamin_tail_dom"/>
</dbReference>
<feature type="compositionally biased region" description="Low complexity" evidence="1">
    <location>
        <begin position="250"/>
        <end position="266"/>
    </location>
</feature>
<dbReference type="InterPro" id="IPR013783">
    <property type="entry name" value="Ig-like_fold"/>
</dbReference>
<dbReference type="InterPro" id="IPR001434">
    <property type="entry name" value="OmcB-like_DUF11"/>
</dbReference>
<dbReference type="Pfam" id="PF00932">
    <property type="entry name" value="LTD"/>
    <property type="match status" value="1"/>
</dbReference>
<proteinExistence type="predicted"/>
<evidence type="ECO:0000313" key="4">
    <source>
        <dbReference type="Proteomes" id="UP000256829"/>
    </source>
</evidence>
<dbReference type="Pfam" id="PF01345">
    <property type="entry name" value="DUF11"/>
    <property type="match status" value="1"/>
</dbReference>
<gene>
    <name evidence="3" type="ORF">DX912_04575</name>
</gene>
<dbReference type="PANTHER" id="PTHR42834:SF1">
    <property type="entry name" value="ENDONUCLEASE_EXONUCLEASE_PHOSPHATASE FAMILY PROTEIN (AFU_ORTHOLOGUE AFUA_3G09210)"/>
    <property type="match status" value="1"/>
</dbReference>
<dbReference type="InterPro" id="IPR036691">
    <property type="entry name" value="Endo/exonu/phosph_ase_sf"/>
</dbReference>
<feature type="region of interest" description="Disordered" evidence="1">
    <location>
        <begin position="250"/>
        <end position="285"/>
    </location>
</feature>
<dbReference type="Gene3D" id="3.60.10.10">
    <property type="entry name" value="Endonuclease/exonuclease/phosphatase"/>
    <property type="match status" value="1"/>
</dbReference>
<dbReference type="AlphaFoldDB" id="A0A3D8VHG7"/>
<protein>
    <submittedName>
        <fullName evidence="3">Nuclease</fullName>
    </submittedName>
</protein>
<name>A0A3D8VHG7_9GAMM</name>
<dbReference type="PROSITE" id="PS51841">
    <property type="entry name" value="LTD"/>
    <property type="match status" value="1"/>
</dbReference>
<sequence>MTPEGSGQGMKRVAHRRRSPGRTVTRVKYPRRTMRQTRPVREQGRGQARNAHSGGPTGPPTNGERLMDRVRGRVAAALFSFASLLALAGGAQAQVVISQVYGGGGGGTAVFANDFVELYNRGTTPVSLAGMSVQYASATGTGNFSGVAVLPAATVQPGKYFLVAMSGGTAGAPLPTPDATGPAAMAAGAGKVALVRQAAALACNGASTPCSAEQRALIADLVGYGNANFFEGAGAAPTLSAATAALRNNNGATDTDNNNADFTAGTPAPRNSGSTPTEPEPAKPRTIAQIQGSGLRSPEEGERVVTEGIVTALKFNNGFFLQAANDDGDPSTSDGVFVFTSAAPPASAAVGNRVRVTGKVEEFVPASNVNQLTITEITGATVELLETGVGLPAPVELTAAELSPAATPATLERLEGMRVSVASAVVVGPSEGRIDEDDATASSDGVFYVTLPDVPTPFREPGIGVMDAALATLPPGKNPPLFDTNPERLMVRSRGQVGAFALSADAGAQAAGLLGVLDYFGGTWALLPDTATPPTVTGGRLPQAVNDAQRDEVTVGGFNLLRFFDEVDDNNGAPTIKPEALDRRLTKTAGVICDYLKTPDVLGVVEVENLRVLGMLADRINASCASAPQYVPYLSQGNDVGGINVGFLVATRSVGAGVSRVEVREVVQFGKDATLANPDGSTSLLNDRPPLLLRATVHHDNGATYPVTVVVNHLRSLGDIDSTAPGSNGWSTDGARVRAKRGAQAAYLAGLVQQMQTANPDEKIVLVGDFNAFEFNDGYVDVLGVIKGTEAAEDQVLTYVDSPVTTPLIDGSELIADPAERYSYVFAGNAQTLDHVLVNEAVVMGASAVSVKHARINAGFAVDHFGDTSVPLRVSDHDPVRVAIRVPQFRSANLSTTASASPATLRAGEVATWTATVHNAGPDAADGAAVAFAFDANVTPAIDVPAGWTCDAPVHDAGTTTVACTLASLASQQNATFTLRTTMLALANGSVVRMAVAARSQTRDPSNADNDAVAQVTVVTAADLSVRIEGGALPVRKGAIATFLVPVRNAGPDAAVQPTLTIDGNVAVSAAAVAAPAGWSCARVATTSGFRAQCTRNASLGTNVQWFAFAIVVPERPRTGTQLEFNARVESATPDPDASDNTDTLTVAIRR</sequence>
<dbReference type="CDD" id="cd04486">
    <property type="entry name" value="YhcR_OBF_like"/>
    <property type="match status" value="1"/>
</dbReference>
<keyword evidence="4" id="KW-1185">Reference proteome</keyword>
<feature type="domain" description="LTD" evidence="2">
    <location>
        <begin position="89"/>
        <end position="266"/>
    </location>
</feature>
<dbReference type="PANTHER" id="PTHR42834">
    <property type="entry name" value="ENDONUCLEASE/EXONUCLEASE/PHOSPHATASE FAMILY PROTEIN (AFU_ORTHOLOGUE AFUA_3G09210)"/>
    <property type="match status" value="1"/>
</dbReference>
<reference evidence="3 4" key="1">
    <citation type="submission" date="2018-08" db="EMBL/GenBank/DDBJ databases">
        <title>Lysobacter soli KCTC 22011, whole genome shotgun sequence.</title>
        <authorList>
            <person name="Zhang X."/>
            <person name="Feng G."/>
            <person name="Zhu H."/>
        </authorList>
    </citation>
    <scope>NUCLEOTIDE SEQUENCE [LARGE SCALE GENOMIC DNA]</scope>
    <source>
        <strain evidence="3 4">KCTC 22011</strain>
    </source>
</reference>